<accession>A0A9N9DJ95</accession>
<proteinExistence type="predicted"/>
<name>A0A9N9DJ95_9GLOM</name>
<sequence>MPLSISLRDDVAELLNVPVVLLFFFFPRLEFDDVMREIMLSNLNDKTDDIYNNDHQINHIAECSKNTSKNKKNNFDGIDEMMDDDRQEQNIESDNQQEQEVDDTSFSVDEDEALDYTIEVEEFAFEHHDYNLHASKPDQTSSID</sequence>
<evidence type="ECO:0000256" key="1">
    <source>
        <dbReference type="SAM" id="MobiDB-lite"/>
    </source>
</evidence>
<feature type="compositionally biased region" description="Acidic residues" evidence="1">
    <location>
        <begin position="95"/>
        <end position="108"/>
    </location>
</feature>
<evidence type="ECO:0000313" key="3">
    <source>
        <dbReference type="Proteomes" id="UP000789570"/>
    </source>
</evidence>
<feature type="compositionally biased region" description="Acidic residues" evidence="1">
    <location>
        <begin position="77"/>
        <end position="86"/>
    </location>
</feature>
<evidence type="ECO:0000313" key="2">
    <source>
        <dbReference type="EMBL" id="CAG8637059.1"/>
    </source>
</evidence>
<feature type="non-terminal residue" evidence="2">
    <location>
        <position position="144"/>
    </location>
</feature>
<dbReference type="EMBL" id="CAJVPQ010003771">
    <property type="protein sequence ID" value="CAG8637059.1"/>
    <property type="molecule type" value="Genomic_DNA"/>
</dbReference>
<feature type="region of interest" description="Disordered" evidence="1">
    <location>
        <begin position="64"/>
        <end position="108"/>
    </location>
</feature>
<gene>
    <name evidence="2" type="ORF">FCALED_LOCUS10370</name>
</gene>
<reference evidence="2" key="1">
    <citation type="submission" date="2021-06" db="EMBL/GenBank/DDBJ databases">
        <authorList>
            <person name="Kallberg Y."/>
            <person name="Tangrot J."/>
            <person name="Rosling A."/>
        </authorList>
    </citation>
    <scope>NUCLEOTIDE SEQUENCE</scope>
    <source>
        <strain evidence="2">UK204</strain>
    </source>
</reference>
<dbReference type="AlphaFoldDB" id="A0A9N9DJ95"/>
<organism evidence="2 3">
    <name type="scientific">Funneliformis caledonium</name>
    <dbReference type="NCBI Taxonomy" id="1117310"/>
    <lineage>
        <taxon>Eukaryota</taxon>
        <taxon>Fungi</taxon>
        <taxon>Fungi incertae sedis</taxon>
        <taxon>Mucoromycota</taxon>
        <taxon>Glomeromycotina</taxon>
        <taxon>Glomeromycetes</taxon>
        <taxon>Glomerales</taxon>
        <taxon>Glomeraceae</taxon>
        <taxon>Funneliformis</taxon>
    </lineage>
</organism>
<comment type="caution">
    <text evidence="2">The sequence shown here is derived from an EMBL/GenBank/DDBJ whole genome shotgun (WGS) entry which is preliminary data.</text>
</comment>
<keyword evidence="3" id="KW-1185">Reference proteome</keyword>
<protein>
    <submittedName>
        <fullName evidence="2">12523_t:CDS:1</fullName>
    </submittedName>
</protein>
<dbReference type="Proteomes" id="UP000789570">
    <property type="component" value="Unassembled WGS sequence"/>
</dbReference>